<keyword evidence="1" id="KW-1133">Transmembrane helix</keyword>
<name>A0ABX5E8D0_NONUL</name>
<evidence type="ECO:0008006" key="4">
    <source>
        <dbReference type="Google" id="ProtNLM"/>
    </source>
</evidence>
<evidence type="ECO:0000313" key="2">
    <source>
        <dbReference type="EMBL" id="PRX13615.1"/>
    </source>
</evidence>
<proteinExistence type="predicted"/>
<feature type="transmembrane region" description="Helical" evidence="1">
    <location>
        <begin position="62"/>
        <end position="83"/>
    </location>
</feature>
<dbReference type="Proteomes" id="UP000239997">
    <property type="component" value="Unassembled WGS sequence"/>
</dbReference>
<keyword evidence="1" id="KW-0812">Transmembrane</keyword>
<accession>A0ABX5E8D0</accession>
<reference evidence="2 3" key="1">
    <citation type="submission" date="2018-03" db="EMBL/GenBank/DDBJ databases">
        <title>Genomic Encyclopedia of Archaeal and Bacterial Type Strains, Phase II (KMG-II): from individual species to whole genera.</title>
        <authorList>
            <person name="Goeker M."/>
        </authorList>
    </citation>
    <scope>NUCLEOTIDE SEQUENCE [LARGE SCALE GENOMIC DNA]</scope>
    <source>
        <strain evidence="2 3">DSM 22727</strain>
    </source>
</reference>
<keyword evidence="1" id="KW-0472">Membrane</keyword>
<comment type="caution">
    <text evidence="2">The sequence shown here is derived from an EMBL/GenBank/DDBJ whole genome shotgun (WGS) entry which is preliminary data.</text>
</comment>
<dbReference type="EMBL" id="PVNA01000003">
    <property type="protein sequence ID" value="PRX13615.1"/>
    <property type="molecule type" value="Genomic_DNA"/>
</dbReference>
<gene>
    <name evidence="2" type="ORF">LY02_01860</name>
</gene>
<protein>
    <recommendedName>
        <fullName evidence="4">RND transporter</fullName>
    </recommendedName>
</protein>
<evidence type="ECO:0000256" key="1">
    <source>
        <dbReference type="SAM" id="Phobius"/>
    </source>
</evidence>
<organism evidence="2 3">
    <name type="scientific">Nonlabens ulvanivorans</name>
    <name type="common">Persicivirga ulvanivorans</name>
    <dbReference type="NCBI Taxonomy" id="906888"/>
    <lineage>
        <taxon>Bacteria</taxon>
        <taxon>Pseudomonadati</taxon>
        <taxon>Bacteroidota</taxon>
        <taxon>Flavobacteriia</taxon>
        <taxon>Flavobacteriales</taxon>
        <taxon>Flavobacteriaceae</taxon>
        <taxon>Nonlabens</taxon>
    </lineage>
</organism>
<keyword evidence="3" id="KW-1185">Reference proteome</keyword>
<sequence>MITAFFPNNCYIARMNLKRNILLALIASLTLGLAPFSPEPHIWGKLKWIAGGGDGMGLMDYWDTFMHGAPWMALILFLFLYLVRSFKKATDS</sequence>
<evidence type="ECO:0000313" key="3">
    <source>
        <dbReference type="Proteomes" id="UP000239997"/>
    </source>
</evidence>